<gene>
    <name evidence="3" type="ordered locus">CJA_0090</name>
</gene>
<dbReference type="STRING" id="498211.CJA_0090"/>
<dbReference type="OrthoDB" id="9806665at2"/>
<feature type="transmembrane region" description="Helical" evidence="2">
    <location>
        <begin position="62"/>
        <end position="89"/>
    </location>
</feature>
<organism evidence="3 4">
    <name type="scientific">Cellvibrio japonicus (strain Ueda107)</name>
    <name type="common">Pseudomonas fluorescens subsp. cellulosa</name>
    <dbReference type="NCBI Taxonomy" id="498211"/>
    <lineage>
        <taxon>Bacteria</taxon>
        <taxon>Pseudomonadati</taxon>
        <taxon>Pseudomonadota</taxon>
        <taxon>Gammaproteobacteria</taxon>
        <taxon>Cellvibrionales</taxon>
        <taxon>Cellvibrionaceae</taxon>
        <taxon>Cellvibrio</taxon>
    </lineage>
</organism>
<sequence length="193" mass="21336">MQTLAEIAIYLVRTIGSIYLMIVLLRFLLQLVRADYYNPISRFIVKATNPLLVPLRKIVPGFWGIDFACLMLALLVQIIILQAIILIAGAGWQNPLLLLPWSVVGILGLLASVYFWALLIMVIASWIAPYSDNPGLSLLRQLIEPSLAPIRKILPNMGGLDFSPMVALMLLHIFNQYIMPSLANAMGVPGGLL</sequence>
<dbReference type="KEGG" id="cja:CJA_0090"/>
<dbReference type="PANTHER" id="PTHR33219:SF14">
    <property type="entry name" value="PROTEIN COFACTOR ASSEMBLY OF COMPLEX C SUBUNIT B CCB3, CHLOROPLASTIC-RELATED"/>
    <property type="match status" value="1"/>
</dbReference>
<dbReference type="AlphaFoldDB" id="B3PFH4"/>
<name>B3PFH4_CELJU</name>
<dbReference type="GO" id="GO:0016020">
    <property type="term" value="C:membrane"/>
    <property type="evidence" value="ECO:0007669"/>
    <property type="project" value="InterPro"/>
</dbReference>
<dbReference type="HOGENOM" id="CLU_089905_1_0_6"/>
<dbReference type="EMBL" id="CP000934">
    <property type="protein sequence ID" value="ACE83098.1"/>
    <property type="molecule type" value="Genomic_DNA"/>
</dbReference>
<feature type="transmembrane region" description="Helical" evidence="2">
    <location>
        <begin position="101"/>
        <end position="128"/>
    </location>
</feature>
<feature type="transmembrane region" description="Helical" evidence="2">
    <location>
        <begin position="7"/>
        <end position="29"/>
    </location>
</feature>
<dbReference type="RefSeq" id="WP_012485773.1">
    <property type="nucleotide sequence ID" value="NC_010995.1"/>
</dbReference>
<keyword evidence="2" id="KW-0812">Transmembrane</keyword>
<keyword evidence="4" id="KW-1185">Reference proteome</keyword>
<keyword evidence="2" id="KW-0472">Membrane</keyword>
<dbReference type="eggNOG" id="COG0762">
    <property type="taxonomic scope" value="Bacteria"/>
</dbReference>
<evidence type="ECO:0000256" key="1">
    <source>
        <dbReference type="ARBA" id="ARBA00010894"/>
    </source>
</evidence>
<reference evidence="3 4" key="1">
    <citation type="journal article" date="2008" name="J. Bacteriol.">
        <title>Insights into plant cell wall degradation from the genome sequence of the soil bacterium Cellvibrio japonicus.</title>
        <authorList>
            <person name="Deboy R.T."/>
            <person name="Mongodin E.F."/>
            <person name="Fouts D.E."/>
            <person name="Tailford L.E."/>
            <person name="Khouri H."/>
            <person name="Emerson J.B."/>
            <person name="Mohamoud Y."/>
            <person name="Watkins K."/>
            <person name="Henrissat B."/>
            <person name="Gilbert H.J."/>
            <person name="Nelson K.E."/>
        </authorList>
    </citation>
    <scope>NUCLEOTIDE SEQUENCE [LARGE SCALE GENOMIC DNA]</scope>
    <source>
        <strain evidence="3 4">Ueda107</strain>
    </source>
</reference>
<evidence type="ECO:0000256" key="2">
    <source>
        <dbReference type="SAM" id="Phobius"/>
    </source>
</evidence>
<dbReference type="PANTHER" id="PTHR33219">
    <property type="entry name" value="YLMG HOMOLOG PROTEIN 2, CHLOROPLASTIC"/>
    <property type="match status" value="1"/>
</dbReference>
<accession>B3PFH4</accession>
<protein>
    <submittedName>
        <fullName evidence="3">YGGT family protein</fullName>
    </submittedName>
</protein>
<dbReference type="InterPro" id="IPR003425">
    <property type="entry name" value="CCB3/YggT"/>
</dbReference>
<evidence type="ECO:0000313" key="4">
    <source>
        <dbReference type="Proteomes" id="UP000001036"/>
    </source>
</evidence>
<evidence type="ECO:0000313" key="3">
    <source>
        <dbReference type="EMBL" id="ACE83098.1"/>
    </source>
</evidence>
<dbReference type="Pfam" id="PF02325">
    <property type="entry name" value="CCB3_YggT"/>
    <property type="match status" value="2"/>
</dbReference>
<dbReference type="Proteomes" id="UP000001036">
    <property type="component" value="Chromosome"/>
</dbReference>
<proteinExistence type="inferred from homology"/>
<keyword evidence="2" id="KW-1133">Transmembrane helix</keyword>
<comment type="similarity">
    <text evidence="1">Belongs to the YggT family.</text>
</comment>